<dbReference type="EMBL" id="HF935976">
    <property type="protein sequence ID" value="CCX32990.1"/>
    <property type="molecule type" value="Genomic_DNA"/>
</dbReference>
<dbReference type="PANTHER" id="PTHR38886">
    <property type="entry name" value="SESA DOMAIN-CONTAINING PROTEIN"/>
    <property type="match status" value="1"/>
</dbReference>
<proteinExistence type="predicted"/>
<dbReference type="STRING" id="1076935.U4LTP0"/>
<evidence type="ECO:0000313" key="2">
    <source>
        <dbReference type="Proteomes" id="UP000018144"/>
    </source>
</evidence>
<dbReference type="PANTHER" id="PTHR38886:SF1">
    <property type="entry name" value="NACHT-NTPASE AND P-LOOP NTPASES N-TERMINAL DOMAIN-CONTAINING PROTEIN"/>
    <property type="match status" value="1"/>
</dbReference>
<keyword evidence="2" id="KW-1185">Reference proteome</keyword>
<name>U4LTP0_PYROM</name>
<dbReference type="OrthoDB" id="3045089at2759"/>
<dbReference type="Proteomes" id="UP000018144">
    <property type="component" value="Unassembled WGS sequence"/>
</dbReference>
<organism evidence="1 2">
    <name type="scientific">Pyronema omphalodes (strain CBS 100304)</name>
    <name type="common">Pyronema confluens</name>
    <dbReference type="NCBI Taxonomy" id="1076935"/>
    <lineage>
        <taxon>Eukaryota</taxon>
        <taxon>Fungi</taxon>
        <taxon>Dikarya</taxon>
        <taxon>Ascomycota</taxon>
        <taxon>Pezizomycotina</taxon>
        <taxon>Pezizomycetes</taxon>
        <taxon>Pezizales</taxon>
        <taxon>Pyronemataceae</taxon>
        <taxon>Pyronema</taxon>
    </lineage>
</organism>
<gene>
    <name evidence="1" type="ORF">PCON_14015</name>
</gene>
<protein>
    <recommendedName>
        <fullName evidence="3">Fungal N-terminal domain-containing protein</fullName>
    </recommendedName>
</protein>
<evidence type="ECO:0008006" key="3">
    <source>
        <dbReference type="Google" id="ProtNLM"/>
    </source>
</evidence>
<dbReference type="AlphaFoldDB" id="U4LTP0"/>
<evidence type="ECO:0000313" key="1">
    <source>
        <dbReference type="EMBL" id="CCX32990.1"/>
    </source>
</evidence>
<accession>U4LTP0</accession>
<sequence length="99" mass="10893">MSFGYSIGDFITVANLAGSIAKALSDSRGAKVDYENLIELLESIQTSLQVVYNFLVSSSLATDVPPPDAALMRGLRMEMDCCQKLMHRFLVFFPLPSEV</sequence>
<reference evidence="1 2" key="1">
    <citation type="journal article" date="2013" name="PLoS Genet.">
        <title>The genome and development-dependent transcriptomes of Pyronema confluens: a window into fungal evolution.</title>
        <authorList>
            <person name="Traeger S."/>
            <person name="Altegoer F."/>
            <person name="Freitag M."/>
            <person name="Gabaldon T."/>
            <person name="Kempken F."/>
            <person name="Kumar A."/>
            <person name="Marcet-Houben M."/>
            <person name="Poggeler S."/>
            <person name="Stajich J.E."/>
            <person name="Nowrousian M."/>
        </authorList>
    </citation>
    <scope>NUCLEOTIDE SEQUENCE [LARGE SCALE GENOMIC DNA]</scope>
    <source>
        <strain evidence="2">CBS 100304</strain>
        <tissue evidence="1">Vegetative mycelium</tissue>
    </source>
</reference>